<evidence type="ECO:0000256" key="1">
    <source>
        <dbReference type="SAM" id="MobiDB-lite"/>
    </source>
</evidence>
<feature type="compositionally biased region" description="Pro residues" evidence="1">
    <location>
        <begin position="26"/>
        <end position="36"/>
    </location>
</feature>
<feature type="region of interest" description="Disordered" evidence="1">
    <location>
        <begin position="1"/>
        <end position="71"/>
    </location>
</feature>
<proteinExistence type="predicted"/>
<sequence>MYVVGTMRSGDELPSKPRRRSQPAPQTRPEPSPPDCPQKQTRTDDRPERSEPAERHASSGNATPAAASCGDRPARRVWLSACRVQTRCRYHWAKARPGEQWDWTIGYRYGTEVLS</sequence>
<dbReference type="AlphaFoldDB" id="A0A6A6P309"/>
<gene>
    <name evidence="2" type="ORF">BDY21DRAFT_214745</name>
</gene>
<dbReference type="EMBL" id="MU001678">
    <property type="protein sequence ID" value="KAF2458177.1"/>
    <property type="molecule type" value="Genomic_DNA"/>
</dbReference>
<dbReference type="Proteomes" id="UP000799766">
    <property type="component" value="Unassembled WGS sequence"/>
</dbReference>
<keyword evidence="3" id="KW-1185">Reference proteome</keyword>
<feature type="compositionally biased region" description="Basic and acidic residues" evidence="1">
    <location>
        <begin position="41"/>
        <end position="57"/>
    </location>
</feature>
<accession>A0A6A6P309</accession>
<reference evidence="2" key="1">
    <citation type="journal article" date="2020" name="Stud. Mycol.">
        <title>101 Dothideomycetes genomes: a test case for predicting lifestyles and emergence of pathogens.</title>
        <authorList>
            <person name="Haridas S."/>
            <person name="Albert R."/>
            <person name="Binder M."/>
            <person name="Bloem J."/>
            <person name="Labutti K."/>
            <person name="Salamov A."/>
            <person name="Andreopoulos B."/>
            <person name="Baker S."/>
            <person name="Barry K."/>
            <person name="Bills G."/>
            <person name="Bluhm B."/>
            <person name="Cannon C."/>
            <person name="Castanera R."/>
            <person name="Culley D."/>
            <person name="Daum C."/>
            <person name="Ezra D."/>
            <person name="Gonzalez J."/>
            <person name="Henrissat B."/>
            <person name="Kuo A."/>
            <person name="Liang C."/>
            <person name="Lipzen A."/>
            <person name="Lutzoni F."/>
            <person name="Magnuson J."/>
            <person name="Mondo S."/>
            <person name="Nolan M."/>
            <person name="Ohm R."/>
            <person name="Pangilinan J."/>
            <person name="Park H.-J."/>
            <person name="Ramirez L."/>
            <person name="Alfaro M."/>
            <person name="Sun H."/>
            <person name="Tritt A."/>
            <person name="Yoshinaga Y."/>
            <person name="Zwiers L.-H."/>
            <person name="Turgeon B."/>
            <person name="Goodwin S."/>
            <person name="Spatafora J."/>
            <person name="Crous P."/>
            <person name="Grigoriev I."/>
        </authorList>
    </citation>
    <scope>NUCLEOTIDE SEQUENCE</scope>
    <source>
        <strain evidence="2">ATCC 16933</strain>
    </source>
</reference>
<evidence type="ECO:0000313" key="3">
    <source>
        <dbReference type="Proteomes" id="UP000799766"/>
    </source>
</evidence>
<protein>
    <submittedName>
        <fullName evidence="2">Uncharacterized protein</fullName>
    </submittedName>
</protein>
<organism evidence="2 3">
    <name type="scientific">Lineolata rhizophorae</name>
    <dbReference type="NCBI Taxonomy" id="578093"/>
    <lineage>
        <taxon>Eukaryota</taxon>
        <taxon>Fungi</taxon>
        <taxon>Dikarya</taxon>
        <taxon>Ascomycota</taxon>
        <taxon>Pezizomycotina</taxon>
        <taxon>Dothideomycetes</taxon>
        <taxon>Dothideomycetes incertae sedis</taxon>
        <taxon>Lineolatales</taxon>
        <taxon>Lineolataceae</taxon>
        <taxon>Lineolata</taxon>
    </lineage>
</organism>
<name>A0A6A6P309_9PEZI</name>
<evidence type="ECO:0000313" key="2">
    <source>
        <dbReference type="EMBL" id="KAF2458177.1"/>
    </source>
</evidence>